<gene>
    <name evidence="1" type="ORF">LOK49_LG14G02109</name>
</gene>
<feature type="non-terminal residue" evidence="1">
    <location>
        <position position="1"/>
    </location>
</feature>
<evidence type="ECO:0000313" key="2">
    <source>
        <dbReference type="Proteomes" id="UP001060215"/>
    </source>
</evidence>
<dbReference type="EMBL" id="CM045772">
    <property type="protein sequence ID" value="KAI7985989.1"/>
    <property type="molecule type" value="Genomic_DNA"/>
</dbReference>
<evidence type="ECO:0000313" key="1">
    <source>
        <dbReference type="EMBL" id="KAI7985989.1"/>
    </source>
</evidence>
<organism evidence="1 2">
    <name type="scientific">Camellia lanceoleosa</name>
    <dbReference type="NCBI Taxonomy" id="1840588"/>
    <lineage>
        <taxon>Eukaryota</taxon>
        <taxon>Viridiplantae</taxon>
        <taxon>Streptophyta</taxon>
        <taxon>Embryophyta</taxon>
        <taxon>Tracheophyta</taxon>
        <taxon>Spermatophyta</taxon>
        <taxon>Magnoliopsida</taxon>
        <taxon>eudicotyledons</taxon>
        <taxon>Gunneridae</taxon>
        <taxon>Pentapetalae</taxon>
        <taxon>asterids</taxon>
        <taxon>Ericales</taxon>
        <taxon>Theaceae</taxon>
        <taxon>Camellia</taxon>
    </lineage>
</organism>
<protein>
    <submittedName>
        <fullName evidence="1">Midasin</fullName>
    </submittedName>
</protein>
<keyword evidence="2" id="KW-1185">Reference proteome</keyword>
<proteinExistence type="predicted"/>
<reference evidence="1 2" key="1">
    <citation type="journal article" date="2022" name="Plant J.">
        <title>Chromosome-level genome of Camellia lanceoleosa provides a valuable resource for understanding genome evolution and self-incompatibility.</title>
        <authorList>
            <person name="Gong W."/>
            <person name="Xiao S."/>
            <person name="Wang L."/>
            <person name="Liao Z."/>
            <person name="Chang Y."/>
            <person name="Mo W."/>
            <person name="Hu G."/>
            <person name="Li W."/>
            <person name="Zhao G."/>
            <person name="Zhu H."/>
            <person name="Hu X."/>
            <person name="Ji K."/>
            <person name="Xiang X."/>
            <person name="Song Q."/>
            <person name="Yuan D."/>
            <person name="Jin S."/>
            <person name="Zhang L."/>
        </authorList>
    </citation>
    <scope>NUCLEOTIDE SEQUENCE [LARGE SCALE GENOMIC DNA]</scope>
    <source>
        <strain evidence="1">SQ_2022a</strain>
    </source>
</reference>
<sequence>LESILRETGDDGEIIYEKLWDKDNEENPNNVKEKYESGPSVKDTDSSGIELKAKEDSDSVTLTDEVGELNPNELDKQEVENENQDDLDNSENEGADTMEDDSLEELDESDENKNGEEEKHESLDEGLEEAETEQPGGNTEGDDVGNTNKEATEMDLVMEKKVASTRSFIISENPPNPCRNVGDALEEWKERVKVTVDLWENNKESLDDILDEDPDEYGYVAEFDKGTTQALGSTTSE</sequence>
<accession>A0ACC0FBE9</accession>
<dbReference type="Proteomes" id="UP001060215">
    <property type="component" value="Chromosome 15"/>
</dbReference>
<name>A0ACC0FBE9_9ERIC</name>
<comment type="caution">
    <text evidence="1">The sequence shown here is derived from an EMBL/GenBank/DDBJ whole genome shotgun (WGS) entry which is preliminary data.</text>
</comment>